<dbReference type="RefSeq" id="XP_024728999.1">
    <property type="nucleotide sequence ID" value="XM_024881854.1"/>
</dbReference>
<evidence type="ECO:0000313" key="2">
    <source>
        <dbReference type="EMBL" id="PMD52095.1"/>
    </source>
</evidence>
<keyword evidence="3" id="KW-1185">Reference proteome</keyword>
<evidence type="ECO:0000313" key="3">
    <source>
        <dbReference type="Proteomes" id="UP000235371"/>
    </source>
</evidence>
<protein>
    <submittedName>
        <fullName evidence="2">Uncharacterized protein</fullName>
    </submittedName>
</protein>
<reference evidence="2 3" key="1">
    <citation type="submission" date="2016-04" db="EMBL/GenBank/DDBJ databases">
        <title>A degradative enzymes factory behind the ericoid mycorrhizal symbiosis.</title>
        <authorList>
            <consortium name="DOE Joint Genome Institute"/>
            <person name="Martino E."/>
            <person name="Morin E."/>
            <person name="Grelet G."/>
            <person name="Kuo A."/>
            <person name="Kohler A."/>
            <person name="Daghino S."/>
            <person name="Barry K."/>
            <person name="Choi C."/>
            <person name="Cichocki N."/>
            <person name="Clum A."/>
            <person name="Copeland A."/>
            <person name="Hainaut M."/>
            <person name="Haridas S."/>
            <person name="Labutti K."/>
            <person name="Lindquist E."/>
            <person name="Lipzen A."/>
            <person name="Khouja H.-R."/>
            <person name="Murat C."/>
            <person name="Ohm R."/>
            <person name="Olson A."/>
            <person name="Spatafora J."/>
            <person name="Veneault-Fourrey C."/>
            <person name="Henrissat B."/>
            <person name="Grigoriev I."/>
            <person name="Martin F."/>
            <person name="Perotto S."/>
        </authorList>
    </citation>
    <scope>NUCLEOTIDE SEQUENCE [LARGE SCALE GENOMIC DNA]</scope>
    <source>
        <strain evidence="2 3">E</strain>
    </source>
</reference>
<proteinExistence type="predicted"/>
<accession>A0A2J6SMV4</accession>
<evidence type="ECO:0000256" key="1">
    <source>
        <dbReference type="SAM" id="MobiDB-lite"/>
    </source>
</evidence>
<dbReference type="Proteomes" id="UP000235371">
    <property type="component" value="Unassembled WGS sequence"/>
</dbReference>
<dbReference type="GeneID" id="36589931"/>
<feature type="compositionally biased region" description="Polar residues" evidence="1">
    <location>
        <begin position="1"/>
        <end position="19"/>
    </location>
</feature>
<dbReference type="EMBL" id="KZ613912">
    <property type="protein sequence ID" value="PMD52095.1"/>
    <property type="molecule type" value="Genomic_DNA"/>
</dbReference>
<feature type="compositionally biased region" description="Polar residues" evidence="1">
    <location>
        <begin position="36"/>
        <end position="47"/>
    </location>
</feature>
<name>A0A2J6SMV4_9HELO</name>
<sequence length="117" mass="13368">MTWTADPYQGQTFHSTPTSPHLKDRRHRYTPDASGPNPSRSSPPFQYTLFSKHHLPTLFRTPSILIRDPRALNPKQKRSSESKSPSNKPPLVPEPFHPFPLTLPHVSKRHSPSYPVL</sequence>
<gene>
    <name evidence="2" type="ORF">K444DRAFT_621231</name>
</gene>
<feature type="region of interest" description="Disordered" evidence="1">
    <location>
        <begin position="1"/>
        <end position="47"/>
    </location>
</feature>
<feature type="region of interest" description="Disordered" evidence="1">
    <location>
        <begin position="61"/>
        <end position="117"/>
    </location>
</feature>
<feature type="compositionally biased region" description="Pro residues" evidence="1">
    <location>
        <begin position="87"/>
        <end position="98"/>
    </location>
</feature>
<organism evidence="2 3">
    <name type="scientific">Hyaloscypha bicolor E</name>
    <dbReference type="NCBI Taxonomy" id="1095630"/>
    <lineage>
        <taxon>Eukaryota</taxon>
        <taxon>Fungi</taxon>
        <taxon>Dikarya</taxon>
        <taxon>Ascomycota</taxon>
        <taxon>Pezizomycotina</taxon>
        <taxon>Leotiomycetes</taxon>
        <taxon>Helotiales</taxon>
        <taxon>Hyaloscyphaceae</taxon>
        <taxon>Hyaloscypha</taxon>
        <taxon>Hyaloscypha bicolor</taxon>
    </lineage>
</organism>
<dbReference type="AlphaFoldDB" id="A0A2J6SMV4"/>
<dbReference type="InParanoid" id="A0A2J6SMV4"/>